<dbReference type="EMBL" id="JAGINP010000005">
    <property type="protein sequence ID" value="MBP2292012.1"/>
    <property type="molecule type" value="Genomic_DNA"/>
</dbReference>
<keyword evidence="1" id="KW-0732">Signal</keyword>
<gene>
    <name evidence="2" type="ORF">J2851_001773</name>
</gene>
<evidence type="ECO:0000313" key="3">
    <source>
        <dbReference type="Proteomes" id="UP000781958"/>
    </source>
</evidence>
<name>A0ABS4SJ85_9PROT</name>
<accession>A0ABS4SJ85</accession>
<organism evidence="2 3">
    <name type="scientific">Azospirillum rugosum</name>
    <dbReference type="NCBI Taxonomy" id="416170"/>
    <lineage>
        <taxon>Bacteria</taxon>
        <taxon>Pseudomonadati</taxon>
        <taxon>Pseudomonadota</taxon>
        <taxon>Alphaproteobacteria</taxon>
        <taxon>Rhodospirillales</taxon>
        <taxon>Azospirillaceae</taxon>
        <taxon>Azospirillum</taxon>
    </lineage>
</organism>
<feature type="chain" id="PRO_5045205919" evidence="1">
    <location>
        <begin position="22"/>
        <end position="164"/>
    </location>
</feature>
<dbReference type="RefSeq" id="WP_209765806.1">
    <property type="nucleotide sequence ID" value="NZ_JAGINP010000005.1"/>
</dbReference>
<reference evidence="2 3" key="1">
    <citation type="submission" date="2021-03" db="EMBL/GenBank/DDBJ databases">
        <title>Genomic Encyclopedia of Type Strains, Phase III (KMG-III): the genomes of soil and plant-associated and newly described type strains.</title>
        <authorList>
            <person name="Whitman W."/>
        </authorList>
    </citation>
    <scope>NUCLEOTIDE SEQUENCE [LARGE SCALE GENOMIC DNA]</scope>
    <source>
        <strain evidence="2 3">IMMIB AFH-6</strain>
    </source>
</reference>
<evidence type="ECO:0000256" key="1">
    <source>
        <dbReference type="SAM" id="SignalP"/>
    </source>
</evidence>
<feature type="signal peptide" evidence="1">
    <location>
        <begin position="1"/>
        <end position="21"/>
    </location>
</feature>
<dbReference type="Proteomes" id="UP000781958">
    <property type="component" value="Unassembled WGS sequence"/>
</dbReference>
<comment type="caution">
    <text evidence="2">The sequence shown here is derived from an EMBL/GenBank/DDBJ whole genome shotgun (WGS) entry which is preliminary data.</text>
</comment>
<protein>
    <submittedName>
        <fullName evidence="2">Uncharacterized protein</fullName>
    </submittedName>
</protein>
<evidence type="ECO:0000313" key="2">
    <source>
        <dbReference type="EMBL" id="MBP2292012.1"/>
    </source>
</evidence>
<sequence>MRRLILIAAAAATLLSAPAFALDLQTGGLPIAPRMNGPFNPFAASQLTSTNVGVNTNTAAGIGNRAQQQTLGFQQGGFPFGPGAAFGAGGGAPLVSTNVGVNTNTAAGIGNKAKQGVAGVSIDFGKGGFGRGGSLVDTNVNVNTNVAAGIGNSAGQGVFGLQGR</sequence>
<keyword evidence="3" id="KW-1185">Reference proteome</keyword>
<proteinExistence type="predicted"/>